<organism evidence="3 4">
    <name type="scientific">Naegleria lovaniensis</name>
    <name type="common">Amoeba</name>
    <dbReference type="NCBI Taxonomy" id="51637"/>
    <lineage>
        <taxon>Eukaryota</taxon>
        <taxon>Discoba</taxon>
        <taxon>Heterolobosea</taxon>
        <taxon>Tetramitia</taxon>
        <taxon>Eutetramitia</taxon>
        <taxon>Vahlkampfiidae</taxon>
        <taxon>Naegleria</taxon>
    </lineage>
</organism>
<reference evidence="3 4" key="1">
    <citation type="journal article" date="2018" name="BMC Genomics">
        <title>The genome of Naegleria lovaniensis, the basis for a comparative approach to unravel pathogenicity factors of the human pathogenic amoeba N. fowleri.</title>
        <authorList>
            <person name="Liechti N."/>
            <person name="Schurch N."/>
            <person name="Bruggmann R."/>
            <person name="Wittwer M."/>
        </authorList>
    </citation>
    <scope>NUCLEOTIDE SEQUENCE [LARGE SCALE GENOMIC DNA]</scope>
    <source>
        <strain evidence="3 4">ATCC 30569</strain>
    </source>
</reference>
<comment type="caution">
    <text evidence="3">The sequence shown here is derived from an EMBL/GenBank/DDBJ whole genome shotgun (WGS) entry which is preliminary data.</text>
</comment>
<feature type="compositionally biased region" description="Basic and acidic residues" evidence="2">
    <location>
        <begin position="214"/>
        <end position="233"/>
    </location>
</feature>
<feature type="coiled-coil region" evidence="1">
    <location>
        <begin position="23"/>
        <end position="176"/>
    </location>
</feature>
<keyword evidence="1" id="KW-0175">Coiled coil</keyword>
<evidence type="ECO:0000256" key="1">
    <source>
        <dbReference type="SAM" id="Coils"/>
    </source>
</evidence>
<evidence type="ECO:0000313" key="4">
    <source>
        <dbReference type="Proteomes" id="UP000816034"/>
    </source>
</evidence>
<feature type="region of interest" description="Disordered" evidence="2">
    <location>
        <begin position="181"/>
        <end position="200"/>
    </location>
</feature>
<dbReference type="GeneID" id="68102974"/>
<feature type="compositionally biased region" description="Polar residues" evidence="2">
    <location>
        <begin position="234"/>
        <end position="244"/>
    </location>
</feature>
<gene>
    <name evidence="3" type="ORF">C9374_010520</name>
</gene>
<dbReference type="AlphaFoldDB" id="A0AA88GII7"/>
<dbReference type="Proteomes" id="UP000816034">
    <property type="component" value="Unassembled WGS sequence"/>
</dbReference>
<keyword evidence="4" id="KW-1185">Reference proteome</keyword>
<evidence type="ECO:0000256" key="2">
    <source>
        <dbReference type="SAM" id="MobiDB-lite"/>
    </source>
</evidence>
<name>A0AA88GII7_NAELO</name>
<protein>
    <submittedName>
        <fullName evidence="3">Uncharacterized protein</fullName>
    </submittedName>
</protein>
<dbReference type="RefSeq" id="XP_044543950.1">
    <property type="nucleotide sequence ID" value="XM_044686074.1"/>
</dbReference>
<evidence type="ECO:0000313" key="3">
    <source>
        <dbReference type="EMBL" id="KAG2374776.1"/>
    </source>
</evidence>
<proteinExistence type="predicted"/>
<dbReference type="EMBL" id="PYSW02000043">
    <property type="protein sequence ID" value="KAG2374776.1"/>
    <property type="molecule type" value="Genomic_DNA"/>
</dbReference>
<accession>A0AA88GII7</accession>
<sequence length="262" mass="31471">METVLSVQIEELTRLQEEEHTKLGNLLQDNELLLSKVKACEEELVSLQRKKRMLSFENQTSQNKLDILEENIKRLDKDIDYYLQRIVTNHRRREQKEQHMKEYTRLMEQESTKYDQYLKEIDQHYYEGSDEGKEIQKLKEHIACLQQDITNIENSLNQEEKRQEALQHEIDSLTRSIESEVKRQEEMDKSYQQKEQQEKQIRSKIEFHQGAMASKEREKQDLEKSLSALHEELQQLTHETNQQIQKRETLNKRLKGSTSLIQ</sequence>
<feature type="region of interest" description="Disordered" evidence="2">
    <location>
        <begin position="206"/>
        <end position="262"/>
    </location>
</feature>